<gene>
    <name evidence="16" type="primary">ribF</name>
    <name evidence="16" type="ORF">M3M39_04375</name>
</gene>
<keyword evidence="6 14" id="KW-0548">Nucleotidyltransferase</keyword>
<evidence type="ECO:0000256" key="1">
    <source>
        <dbReference type="ARBA" id="ARBA00004726"/>
    </source>
</evidence>
<dbReference type="SUPFAM" id="SSF52374">
    <property type="entry name" value="Nucleotidylyl transferase"/>
    <property type="match status" value="1"/>
</dbReference>
<comment type="pathway">
    <text evidence="1 14">Cofactor biosynthesis; FAD biosynthesis; FAD from FMN: step 1/1.</text>
</comment>
<dbReference type="PANTHER" id="PTHR22749:SF6">
    <property type="entry name" value="RIBOFLAVIN KINASE"/>
    <property type="match status" value="1"/>
</dbReference>
<dbReference type="CDD" id="cd02064">
    <property type="entry name" value="FAD_synthetase_N"/>
    <property type="match status" value="1"/>
</dbReference>
<keyword evidence="10 14" id="KW-0067">ATP-binding</keyword>
<dbReference type="InterPro" id="IPR023465">
    <property type="entry name" value="Riboflavin_kinase_dom_sf"/>
</dbReference>
<dbReference type="Gene3D" id="2.40.30.30">
    <property type="entry name" value="Riboflavin kinase-like"/>
    <property type="match status" value="1"/>
</dbReference>
<keyword evidence="7 14" id="KW-0547">Nucleotide-binding</keyword>
<proteinExistence type="inferred from homology"/>
<dbReference type="NCBIfam" id="TIGR00083">
    <property type="entry name" value="ribF"/>
    <property type="match status" value="1"/>
</dbReference>
<dbReference type="Gene3D" id="3.40.50.620">
    <property type="entry name" value="HUPs"/>
    <property type="match status" value="1"/>
</dbReference>
<dbReference type="PIRSF" id="PIRSF004491">
    <property type="entry name" value="FAD_Synth"/>
    <property type="match status" value="1"/>
</dbReference>
<keyword evidence="17" id="KW-1185">Reference proteome</keyword>
<keyword evidence="11" id="KW-0511">Multifunctional enzyme</keyword>
<evidence type="ECO:0000256" key="4">
    <source>
        <dbReference type="ARBA" id="ARBA00022643"/>
    </source>
</evidence>
<dbReference type="EC" id="2.7.1.26" evidence="14"/>
<dbReference type="InterPro" id="IPR015864">
    <property type="entry name" value="FAD_synthase"/>
</dbReference>
<evidence type="ECO:0000256" key="11">
    <source>
        <dbReference type="ARBA" id="ARBA00023268"/>
    </source>
</evidence>
<comment type="pathway">
    <text evidence="2 14">Cofactor biosynthesis; FMN biosynthesis; FMN from riboflavin (ATP route): step 1/1.</text>
</comment>
<dbReference type="GO" id="GO:0008531">
    <property type="term" value="F:riboflavin kinase activity"/>
    <property type="evidence" value="ECO:0007669"/>
    <property type="project" value="UniProtKB-EC"/>
</dbReference>
<dbReference type="Proteomes" id="UP001057025">
    <property type="component" value="Chromosome"/>
</dbReference>
<keyword evidence="8 14" id="KW-0418">Kinase</keyword>
<keyword evidence="9 14" id="KW-0274">FAD</keyword>
<evidence type="ECO:0000256" key="12">
    <source>
        <dbReference type="ARBA" id="ARBA00047880"/>
    </source>
</evidence>
<evidence type="ECO:0000256" key="5">
    <source>
        <dbReference type="ARBA" id="ARBA00022679"/>
    </source>
</evidence>
<evidence type="ECO:0000256" key="13">
    <source>
        <dbReference type="ARBA" id="ARBA00049494"/>
    </source>
</evidence>
<dbReference type="Pfam" id="PF06574">
    <property type="entry name" value="FAD_syn"/>
    <property type="match status" value="1"/>
</dbReference>
<evidence type="ECO:0000256" key="9">
    <source>
        <dbReference type="ARBA" id="ARBA00022827"/>
    </source>
</evidence>
<evidence type="ECO:0000256" key="7">
    <source>
        <dbReference type="ARBA" id="ARBA00022741"/>
    </source>
</evidence>
<dbReference type="GO" id="GO:0003919">
    <property type="term" value="F:FMN adenylyltransferase activity"/>
    <property type="evidence" value="ECO:0007669"/>
    <property type="project" value="UniProtKB-EC"/>
</dbReference>
<organism evidence="16 17">
    <name type="scientific">Fructilactobacillus hinvesii</name>
    <dbReference type="NCBI Taxonomy" id="2940300"/>
    <lineage>
        <taxon>Bacteria</taxon>
        <taxon>Bacillati</taxon>
        <taxon>Bacillota</taxon>
        <taxon>Bacilli</taxon>
        <taxon>Lactobacillales</taxon>
        <taxon>Lactobacillaceae</taxon>
        <taxon>Fructilactobacillus</taxon>
    </lineage>
</organism>
<dbReference type="InterPro" id="IPR023468">
    <property type="entry name" value="Riboflavin_kinase"/>
</dbReference>
<dbReference type="PANTHER" id="PTHR22749">
    <property type="entry name" value="RIBOFLAVIN KINASE/FMN ADENYLYLTRANSFERASE"/>
    <property type="match status" value="1"/>
</dbReference>
<accession>A0ABY5BSB7</accession>
<evidence type="ECO:0000256" key="14">
    <source>
        <dbReference type="PIRNR" id="PIRNR004491"/>
    </source>
</evidence>
<name>A0ABY5BSB7_9LACO</name>
<evidence type="ECO:0000256" key="10">
    <source>
        <dbReference type="ARBA" id="ARBA00022840"/>
    </source>
</evidence>
<dbReference type="SMART" id="SM00904">
    <property type="entry name" value="Flavokinase"/>
    <property type="match status" value="1"/>
</dbReference>
<dbReference type="InterPro" id="IPR015865">
    <property type="entry name" value="Riboflavin_kinase_bac/euk"/>
</dbReference>
<dbReference type="SUPFAM" id="SSF82114">
    <property type="entry name" value="Riboflavin kinase-like"/>
    <property type="match status" value="1"/>
</dbReference>
<evidence type="ECO:0000313" key="16">
    <source>
        <dbReference type="EMBL" id="USS87363.1"/>
    </source>
</evidence>
<comment type="catalytic activity">
    <reaction evidence="12 14">
        <text>riboflavin + ATP = FMN + ADP + H(+)</text>
        <dbReference type="Rhea" id="RHEA:14357"/>
        <dbReference type="ChEBI" id="CHEBI:15378"/>
        <dbReference type="ChEBI" id="CHEBI:30616"/>
        <dbReference type="ChEBI" id="CHEBI:57986"/>
        <dbReference type="ChEBI" id="CHEBI:58210"/>
        <dbReference type="ChEBI" id="CHEBI:456216"/>
        <dbReference type="EC" id="2.7.1.26"/>
    </reaction>
</comment>
<keyword evidence="5 14" id="KW-0808">Transferase</keyword>
<keyword evidence="3 14" id="KW-0285">Flavoprotein</keyword>
<dbReference type="RefSeq" id="WP_252796661.1">
    <property type="nucleotide sequence ID" value="NZ_CP097118.1"/>
</dbReference>
<dbReference type="InterPro" id="IPR014729">
    <property type="entry name" value="Rossmann-like_a/b/a_fold"/>
</dbReference>
<comment type="similarity">
    <text evidence="14">Belongs to the ribF family.</text>
</comment>
<dbReference type="InterPro" id="IPR004821">
    <property type="entry name" value="Cyt_trans-like"/>
</dbReference>
<reference evidence="16" key="1">
    <citation type="submission" date="2022-05" db="EMBL/GenBank/DDBJ databases">
        <authorList>
            <person name="Oliphant S.A."/>
            <person name="Watson-Haigh N.S."/>
            <person name="Sumby K.M."/>
            <person name="Gardner J.M."/>
            <person name="Jiranek V."/>
        </authorList>
    </citation>
    <scope>NUCLEOTIDE SEQUENCE</scope>
    <source>
        <strain evidence="16">KI11_C11</strain>
    </source>
</reference>
<evidence type="ECO:0000259" key="15">
    <source>
        <dbReference type="SMART" id="SM00904"/>
    </source>
</evidence>
<evidence type="ECO:0000256" key="8">
    <source>
        <dbReference type="ARBA" id="ARBA00022777"/>
    </source>
</evidence>
<dbReference type="EMBL" id="CP097118">
    <property type="protein sequence ID" value="USS87363.1"/>
    <property type="molecule type" value="Genomic_DNA"/>
</dbReference>
<evidence type="ECO:0000256" key="6">
    <source>
        <dbReference type="ARBA" id="ARBA00022695"/>
    </source>
</evidence>
<sequence>MQIMKLAYPLEQDQHFQTPVVLAMGFFDGVHLGHQNVIKRAKEIAQARGLPLAVLTYDHHPAIVYQQLTGDDARYLTLPDAKYQLFQKLGVDYVYEVNYDYDFQAQDPQTFVDNFIVRMGASVVVAGFDHTYGKHDAAMPNLADYAQGRFTVETVSALLMDDKKISSTRVRRNLSDGHLETVHRLLNRPFTISGTVVHGLARGRTLGYPTANIHYNDEQRMPPLGVYIVMMQINHQCYPGMASIGKNVTFGDQNPITLEVNLLDFERNIYGKRVQVQFLKKTRDEVKYEGEAALVRQLERDEQATRKFFQSDKRNS</sequence>
<feature type="domain" description="Riboflavin kinase" evidence="15">
    <location>
        <begin position="185"/>
        <end position="310"/>
    </location>
</feature>
<evidence type="ECO:0000256" key="2">
    <source>
        <dbReference type="ARBA" id="ARBA00005201"/>
    </source>
</evidence>
<dbReference type="NCBIfam" id="TIGR00125">
    <property type="entry name" value="cyt_tran_rel"/>
    <property type="match status" value="1"/>
</dbReference>
<keyword evidence="4 14" id="KW-0288">FMN</keyword>
<protein>
    <recommendedName>
        <fullName evidence="14">Riboflavin biosynthesis protein</fullName>
    </recommendedName>
    <domain>
        <recommendedName>
            <fullName evidence="14">Riboflavin kinase</fullName>
            <ecNumber evidence="14">2.7.1.26</ecNumber>
        </recommendedName>
        <alternativeName>
            <fullName evidence="14">Flavokinase</fullName>
        </alternativeName>
    </domain>
    <domain>
        <recommendedName>
            <fullName evidence="14">FMN adenylyltransferase</fullName>
            <ecNumber evidence="14">2.7.7.2</ecNumber>
        </recommendedName>
        <alternativeName>
            <fullName evidence="14">FAD pyrophosphorylase</fullName>
        </alternativeName>
        <alternativeName>
            <fullName evidence="14">FAD synthase</fullName>
        </alternativeName>
    </domain>
</protein>
<dbReference type="EC" id="2.7.7.2" evidence="14"/>
<evidence type="ECO:0000256" key="3">
    <source>
        <dbReference type="ARBA" id="ARBA00022630"/>
    </source>
</evidence>
<dbReference type="InterPro" id="IPR002606">
    <property type="entry name" value="Riboflavin_kinase_bac"/>
</dbReference>
<dbReference type="Pfam" id="PF01687">
    <property type="entry name" value="Flavokinase"/>
    <property type="match status" value="1"/>
</dbReference>
<comment type="catalytic activity">
    <reaction evidence="13 14">
        <text>FMN + ATP + H(+) = FAD + diphosphate</text>
        <dbReference type="Rhea" id="RHEA:17237"/>
        <dbReference type="ChEBI" id="CHEBI:15378"/>
        <dbReference type="ChEBI" id="CHEBI:30616"/>
        <dbReference type="ChEBI" id="CHEBI:33019"/>
        <dbReference type="ChEBI" id="CHEBI:57692"/>
        <dbReference type="ChEBI" id="CHEBI:58210"/>
        <dbReference type="EC" id="2.7.7.2"/>
    </reaction>
</comment>
<evidence type="ECO:0000313" key="17">
    <source>
        <dbReference type="Proteomes" id="UP001057025"/>
    </source>
</evidence>